<organism evidence="2 3">
    <name type="scientific">Chlorella vulgaris</name>
    <name type="common">Green alga</name>
    <dbReference type="NCBI Taxonomy" id="3077"/>
    <lineage>
        <taxon>Eukaryota</taxon>
        <taxon>Viridiplantae</taxon>
        <taxon>Chlorophyta</taxon>
        <taxon>core chlorophytes</taxon>
        <taxon>Trebouxiophyceae</taxon>
        <taxon>Chlorellales</taxon>
        <taxon>Chlorellaceae</taxon>
        <taxon>Chlorella clade</taxon>
        <taxon>Chlorella</taxon>
    </lineage>
</organism>
<evidence type="ECO:0000313" key="3">
    <source>
        <dbReference type="Proteomes" id="UP001055712"/>
    </source>
</evidence>
<dbReference type="AlphaFoldDB" id="A0A9D4TR77"/>
<reference evidence="2" key="1">
    <citation type="journal article" date="2019" name="Plant J.">
        <title>Chlorella vulgaris genome assembly and annotation reveals the molecular basis for metabolic acclimation to high light conditions.</title>
        <authorList>
            <person name="Cecchin M."/>
            <person name="Marcolungo L."/>
            <person name="Rossato M."/>
            <person name="Girolomoni L."/>
            <person name="Cosentino E."/>
            <person name="Cuine S."/>
            <person name="Li-Beisson Y."/>
            <person name="Delledonne M."/>
            <person name="Ballottari M."/>
        </authorList>
    </citation>
    <scope>NUCLEOTIDE SEQUENCE</scope>
    <source>
        <strain evidence="2">211/11P</strain>
    </source>
</reference>
<reference evidence="2" key="2">
    <citation type="submission" date="2020-11" db="EMBL/GenBank/DDBJ databases">
        <authorList>
            <person name="Cecchin M."/>
            <person name="Marcolungo L."/>
            <person name="Rossato M."/>
            <person name="Girolomoni L."/>
            <person name="Cosentino E."/>
            <person name="Cuine S."/>
            <person name="Li-Beisson Y."/>
            <person name="Delledonne M."/>
            <person name="Ballottari M."/>
        </authorList>
    </citation>
    <scope>NUCLEOTIDE SEQUENCE</scope>
    <source>
        <strain evidence="2">211/11P</strain>
        <tissue evidence="2">Whole cell</tissue>
    </source>
</reference>
<protein>
    <submittedName>
        <fullName evidence="2">Uncharacterized protein</fullName>
    </submittedName>
</protein>
<evidence type="ECO:0000256" key="1">
    <source>
        <dbReference type="SAM" id="MobiDB-lite"/>
    </source>
</evidence>
<name>A0A9D4TR77_CHLVU</name>
<keyword evidence="3" id="KW-1185">Reference proteome</keyword>
<gene>
    <name evidence="2" type="ORF">D9Q98_004079</name>
</gene>
<accession>A0A9D4TR77</accession>
<comment type="caution">
    <text evidence="2">The sequence shown here is derived from an EMBL/GenBank/DDBJ whole genome shotgun (WGS) entry which is preliminary data.</text>
</comment>
<feature type="region of interest" description="Disordered" evidence="1">
    <location>
        <begin position="304"/>
        <end position="327"/>
    </location>
</feature>
<sequence length="336" mass="38204">MSKLVDGIVEAQGLSESSKAQYLEKLSTLTKLTGQSLEWILDHPEEVYAAILKSYTSSSTHRAFIAAIKAVYHYNEGLQASKHAAYEKYAEYQAIASQVLQDRYMNAEPSDRERKNWVPWAEVLAKERELAATQCGSTDHLLLAMYCLIEPLRQDFGKLRVLLDRMPPSDSTRNFLAIARDGSWGKLILNQYKTAKHYSTFERDLPPNLLRIIKASLIANPRRYLFVTEHGLPYEKSNSFTQFSNRVLKRLFGRAFTVSMMRHSRISSIDFNVSTPGQLFSTAHNMRHSLATQQLYRRQVTPLPPQQPAAVTDPTDSHQGRITHGSNGERFIQLAL</sequence>
<evidence type="ECO:0000313" key="2">
    <source>
        <dbReference type="EMBL" id="KAI3432530.1"/>
    </source>
</evidence>
<dbReference type="EMBL" id="SIDB01000005">
    <property type="protein sequence ID" value="KAI3432530.1"/>
    <property type="molecule type" value="Genomic_DNA"/>
</dbReference>
<proteinExistence type="predicted"/>
<dbReference type="Proteomes" id="UP001055712">
    <property type="component" value="Unassembled WGS sequence"/>
</dbReference>